<name>A0A2N0TV69_9FLAO</name>
<dbReference type="AlphaFoldDB" id="A0A2N0TV69"/>
<accession>A0A2N0TV69</accession>
<reference evidence="1 2" key="1">
    <citation type="submission" date="2015-10" db="EMBL/GenBank/DDBJ databases">
        <title>Draft genome sequence of Salegentibacter salinarum KCTC 12975.</title>
        <authorList>
            <person name="Lin W."/>
            <person name="Zheng Q."/>
        </authorList>
    </citation>
    <scope>NUCLEOTIDE SEQUENCE [LARGE SCALE GENOMIC DNA]</scope>
    <source>
        <strain evidence="1 2">KCTC 12975</strain>
    </source>
</reference>
<organism evidence="1 2">
    <name type="scientific">Salegentibacter salinarum</name>
    <dbReference type="NCBI Taxonomy" id="447422"/>
    <lineage>
        <taxon>Bacteria</taxon>
        <taxon>Pseudomonadati</taxon>
        <taxon>Bacteroidota</taxon>
        <taxon>Flavobacteriia</taxon>
        <taxon>Flavobacteriales</taxon>
        <taxon>Flavobacteriaceae</taxon>
        <taxon>Salegentibacter</taxon>
    </lineage>
</organism>
<evidence type="ECO:0008006" key="3">
    <source>
        <dbReference type="Google" id="ProtNLM"/>
    </source>
</evidence>
<comment type="caution">
    <text evidence="1">The sequence shown here is derived from an EMBL/GenBank/DDBJ whole genome shotgun (WGS) entry which is preliminary data.</text>
</comment>
<proteinExistence type="predicted"/>
<sequence>MISTSCQKSFQGNDKVRILDNFNEVSSLEELINLPEFKNKILYINLFSFYCKHSVDEFTYIEELQSNSHKNLKVGEDVAFIHLSTPKWAFESFWKSNVEDYDLAGYHFLMNEKFLNNFWSHFPEAQKGTPFFIQVTMDKKISKTFRPSTMIQKAPLDAALNDFVLQTFKFVRANLDSVLSGHPEKYDLLFKFDKSSEEKISFFTYSKNDPDNSNEVDVWKNLNVFAERSFDSIPDKDGLSGYSFAIPLNVKTLDSIIPE</sequence>
<gene>
    <name evidence="1" type="ORF">APR41_17785</name>
</gene>
<protein>
    <recommendedName>
        <fullName evidence="3">Thioredoxin domain-containing protein</fullName>
    </recommendedName>
</protein>
<keyword evidence="2" id="KW-1185">Reference proteome</keyword>
<dbReference type="EMBL" id="LKTS01000022">
    <property type="protein sequence ID" value="PKD18647.1"/>
    <property type="molecule type" value="Genomic_DNA"/>
</dbReference>
<dbReference type="STRING" id="447422.SAMN05660903_03665"/>
<evidence type="ECO:0000313" key="2">
    <source>
        <dbReference type="Proteomes" id="UP000232673"/>
    </source>
</evidence>
<dbReference type="Gene3D" id="3.40.30.10">
    <property type="entry name" value="Glutaredoxin"/>
    <property type="match status" value="1"/>
</dbReference>
<dbReference type="Proteomes" id="UP000232673">
    <property type="component" value="Unassembled WGS sequence"/>
</dbReference>
<evidence type="ECO:0000313" key="1">
    <source>
        <dbReference type="EMBL" id="PKD18647.1"/>
    </source>
</evidence>